<dbReference type="OrthoDB" id="5967113at2759"/>
<dbReference type="EMBL" id="AC092047">
    <property type="status" value="NOT_ANNOTATED_CDS"/>
    <property type="molecule type" value="Genomic_DNA"/>
</dbReference>
<dbReference type="UCSC" id="uc062inv.1">
    <property type="organism name" value="human"/>
</dbReference>
<dbReference type="ExpressionAtlas" id="F2Z2U6">
    <property type="expression patterns" value="baseline and differential"/>
</dbReference>
<accession>F2Z2U6</accession>
<dbReference type="HOGENOM" id="CLU_3207406_0_0_1"/>
<reference evidence="2" key="1">
    <citation type="journal article" date="2001" name="Nature">
        <title>Initial sequencing and analysis of the human genome.</title>
        <authorList>
            <consortium name="International Human Genome Sequencing Consortium"/>
            <person name="Lander E.S."/>
            <person name="Linton L.M."/>
            <person name="Birren B."/>
            <person name="Nusbaum C."/>
            <person name="Zody M.C."/>
            <person name="Baldwin J."/>
            <person name="Devon K."/>
            <person name="Dewar K."/>
            <person name="Doyle M."/>
            <person name="FitzHugh W."/>
            <person name="Funke R."/>
            <person name="Gage D."/>
            <person name="Harris K."/>
            <person name="Heaford A."/>
            <person name="Howland J."/>
            <person name="Kann L."/>
            <person name="Lehoczky J."/>
            <person name="LeVine R."/>
            <person name="McEwan P."/>
            <person name="McKernan K."/>
            <person name="Meldrim J."/>
            <person name="Mesirov J.P."/>
            <person name="Miranda C."/>
            <person name="Morris W."/>
            <person name="Naylor J."/>
            <person name="Raymond C."/>
            <person name="Rosetti M."/>
            <person name="Santos R."/>
            <person name="Sheridan A."/>
            <person name="Sougnez C."/>
            <person name="Stange-Thomann N."/>
            <person name="Stojanovic N."/>
            <person name="Subramanian A."/>
            <person name="Wyman D."/>
            <person name="Rogers J."/>
            <person name="Sulston J."/>
            <person name="Ainscough R."/>
            <person name="Beck S."/>
            <person name="Bentley D."/>
            <person name="Burton J."/>
            <person name="Clee C."/>
            <person name="Carter N."/>
            <person name="Coulson A."/>
            <person name="Deadman R."/>
            <person name="Deloukas P."/>
            <person name="Dunham A."/>
            <person name="Dunham I."/>
            <person name="Durbin R."/>
            <person name="French L."/>
            <person name="Grafham D."/>
            <person name="Gregory S."/>
            <person name="Hubbard T."/>
            <person name="Humphray S."/>
            <person name="Hunt A."/>
            <person name="Jones M."/>
            <person name="Lloyd C."/>
            <person name="McMurray A."/>
            <person name="Matthews L."/>
            <person name="Mercer S."/>
            <person name="Milne S."/>
            <person name="Mullikin J.C."/>
            <person name="Mungall A."/>
            <person name="Plumb R."/>
            <person name="Ross M."/>
            <person name="Shownkeen R."/>
            <person name="Sims S."/>
            <person name="Waterston R.H."/>
            <person name="Wilson R.K."/>
            <person name="Hillier L.W."/>
            <person name="McPherson J.D."/>
            <person name="Marra M.A."/>
            <person name="Mardis E.R."/>
            <person name="Fulton L.A."/>
            <person name="Chinwalla A.T."/>
            <person name="Pepin K.H."/>
            <person name="Gish W.R."/>
            <person name="Chissoe S.L."/>
            <person name="Wendl M.C."/>
            <person name="Delehaunty K.D."/>
            <person name="Miner T.L."/>
            <person name="Delehaunty A."/>
            <person name="Kramer J.B."/>
            <person name="Cook L.L."/>
            <person name="Fulton R.S."/>
            <person name="Johnson D.L."/>
            <person name="Minx P.J."/>
            <person name="Clifton S.W."/>
            <person name="Hawkins T."/>
            <person name="Branscomb E."/>
            <person name="Predki P."/>
            <person name="Richardson P."/>
            <person name="Wenning S."/>
            <person name="Slezak T."/>
            <person name="Doggett N."/>
            <person name="Cheng J.F."/>
            <person name="Olsen A."/>
            <person name="Lucas S."/>
            <person name="Elkin C."/>
            <person name="Uberbacher E."/>
            <person name="Frazier M."/>
            <person name="Gibbs R.A."/>
            <person name="Muzny D.M."/>
            <person name="Scherer S.E."/>
            <person name="Bouck J.B."/>
            <person name="Sodergren E.J."/>
            <person name="Worley K.C."/>
            <person name="Rives C.M."/>
            <person name="Gorrell J.H."/>
            <person name="Metzker M.L."/>
            <person name="Naylor S.L."/>
            <person name="Kucherlapati R.S."/>
            <person name="Nelson D.L."/>
            <person name="Weinstock G.M."/>
            <person name="Sakaki Y."/>
            <person name="Fujiyama A."/>
            <person name="Hattori M."/>
            <person name="Yada T."/>
            <person name="Toyoda A."/>
            <person name="Itoh T."/>
            <person name="Kawagoe C."/>
            <person name="Watanabe H."/>
            <person name="Totoki Y."/>
            <person name="Taylor T."/>
            <person name="Weissenbach J."/>
            <person name="Heilig R."/>
            <person name="Saurin W."/>
            <person name="Artiguenave F."/>
            <person name="Brottier P."/>
            <person name="Bruls T."/>
            <person name="Pelletier E."/>
            <person name="Robert C."/>
            <person name="Wincker P."/>
            <person name="Smith D.R."/>
            <person name="Doucette-Stamm L."/>
            <person name="Rubenfield M."/>
            <person name="Weinstock K."/>
            <person name="Lee H.M."/>
            <person name="Dubois J."/>
            <person name="Rosenthal A."/>
            <person name="Platzer M."/>
            <person name="Nyakatura G."/>
            <person name="Taudien S."/>
            <person name="Rump A."/>
            <person name="Yang H."/>
            <person name="Yu J."/>
            <person name="Wang J."/>
            <person name="Huang G."/>
            <person name="Gu J."/>
            <person name="Hood L."/>
            <person name="Rowen L."/>
            <person name="Madan A."/>
            <person name="Qin S."/>
            <person name="Davis R.W."/>
            <person name="Federspiel N.A."/>
            <person name="Abola A.P."/>
            <person name="Proctor M.J."/>
            <person name="Myers R.M."/>
            <person name="Schmutz J."/>
            <person name="Dickson M."/>
            <person name="Grimwood J."/>
            <person name="Cox D.R."/>
            <person name="Olson M.V."/>
            <person name="Kaul R."/>
            <person name="Raymond C."/>
            <person name="Shimizu N."/>
            <person name="Kawasaki K."/>
            <person name="Minoshima S."/>
            <person name="Evans G.A."/>
            <person name="Athanasiou M."/>
            <person name="Schultz R."/>
            <person name="Roe B.A."/>
            <person name="Chen F."/>
            <person name="Pan H."/>
            <person name="Ramser J."/>
            <person name="Lehrach H."/>
            <person name="Reinhardt R."/>
            <person name="McCombie W.R."/>
            <person name="de la Bastide M."/>
            <person name="Dedhia N."/>
            <person name="Blocker H."/>
            <person name="Hornischer K."/>
            <person name="Nordsiek G."/>
            <person name="Agarwala R."/>
            <person name="Aravind L."/>
            <person name="Bailey J.A."/>
            <person name="Bateman A."/>
            <person name="Batzoglou S."/>
            <person name="Birney E."/>
            <person name="Bork P."/>
            <person name="Brown D.G."/>
            <person name="Burge C.B."/>
            <person name="Cerutti L."/>
            <person name="Chen H.C."/>
            <person name="Church D."/>
            <person name="Clamp M."/>
            <person name="Copley R.R."/>
            <person name="Doerks T."/>
            <person name="Eddy S.R."/>
            <person name="Eichler E.E."/>
            <person name="Furey T.S."/>
            <person name="Galagan J."/>
            <person name="Gilbert J.G."/>
            <person name="Harmon C."/>
            <person name="Hayashizaki Y."/>
            <person name="Haussler D."/>
            <person name="Hermjakob H."/>
            <person name="Hokamp K."/>
            <person name="Jang W."/>
            <person name="Johnson L.S."/>
            <person name="Jones T.A."/>
            <person name="Kasif S."/>
            <person name="Kaspryzk A."/>
            <person name="Kennedy S."/>
            <person name="Kent W.J."/>
            <person name="Kitts P."/>
            <person name="Koonin E.V."/>
            <person name="Korf I."/>
            <person name="Kulp D."/>
            <person name="Lancet D."/>
            <person name="Lowe T.M."/>
            <person name="McLysaght A."/>
            <person name="Mikkelsen T."/>
            <person name="Moran J.V."/>
            <person name="Mulder N."/>
            <person name="Pollara V.J."/>
            <person name="Ponting C.P."/>
            <person name="Schuler G."/>
            <person name="Schultz J."/>
            <person name="Slater G."/>
            <person name="Smit A.F."/>
            <person name="Stupka E."/>
            <person name="Szustakowski J."/>
            <person name="Thierry-Mieg D."/>
            <person name="Thierry-Mieg J."/>
            <person name="Wagner L."/>
            <person name="Wallis J."/>
            <person name="Wheeler R."/>
            <person name="Williams A."/>
            <person name="Wolf Y.I."/>
            <person name="Wolfe K.H."/>
            <person name="Yang S.P."/>
            <person name="Yeh R.F."/>
            <person name="Collins F."/>
            <person name="Guyer M.S."/>
            <person name="Peterson J."/>
            <person name="Felsenfeld A."/>
            <person name="Wetterstrand K.A."/>
            <person name="Patrinos A."/>
            <person name="Morgan M.J."/>
            <person name="de Jong P."/>
            <person name="Catanese J.J."/>
            <person name="Osoegawa K."/>
            <person name="Shizuya H."/>
            <person name="Choi S."/>
            <person name="Chen Y.J."/>
        </authorList>
    </citation>
    <scope>NUCLEOTIDE SEQUENCE [LARGE SCALE GENOMIC DNA]</scope>
</reference>
<evidence type="ECO:0000313" key="2">
    <source>
        <dbReference type="Ensembl" id="ENSP00000403680.1"/>
    </source>
</evidence>
<evidence type="ECO:0000313" key="3">
    <source>
        <dbReference type="Proteomes" id="UP000005640"/>
    </source>
</evidence>
<dbReference type="OpenTargets" id="ENSG00000114812"/>
<feature type="signal peptide" evidence="1">
    <location>
        <begin position="1"/>
        <end position="28"/>
    </location>
</feature>
<keyword evidence="3" id="KW-1185">Reference proteome</keyword>
<dbReference type="AlphaFoldDB" id="F2Z2U6"/>
<organism evidence="2 3">
    <name type="scientific">Homo sapiens</name>
    <name type="common">Human</name>
    <dbReference type="NCBI Taxonomy" id="9606"/>
    <lineage>
        <taxon>Eukaryota</taxon>
        <taxon>Metazoa</taxon>
        <taxon>Chordata</taxon>
        <taxon>Craniata</taxon>
        <taxon>Vertebrata</taxon>
        <taxon>Euteleostomi</taxon>
        <taxon>Mammalia</taxon>
        <taxon>Eutheria</taxon>
        <taxon>Euarchontoglires</taxon>
        <taxon>Primates</taxon>
        <taxon>Haplorrhini</taxon>
        <taxon>Catarrhini</taxon>
        <taxon>Hominidae</taxon>
        <taxon>Homo</taxon>
    </lineage>
</organism>
<dbReference type="ChiTaRS" id="VIPR1">
    <property type="organism name" value="human"/>
</dbReference>
<reference evidence="2 3" key="3">
    <citation type="journal article" date="2006" name="Nature">
        <title>The DNA sequence, annotation and analysis of human chromosome 3.</title>
        <authorList>
            <person name="Muzny D.M."/>
            <person name="Scherer S.E."/>
            <person name="Kaul R."/>
            <person name="Wang J."/>
            <person name="Yu J."/>
            <person name="Sudbrak R."/>
            <person name="Buhay C.J."/>
            <person name="Chen R."/>
            <person name="Cree A."/>
            <person name="Ding Y."/>
            <person name="Dugan-Rocha S."/>
            <person name="Gill R."/>
            <person name="Gunaratne P."/>
            <person name="Harris R.A."/>
            <person name="Hawes A.C."/>
            <person name="Hernandez J."/>
            <person name="Hodgson A.V."/>
            <person name="Hume J."/>
            <person name="Jackson A."/>
            <person name="Khan Z.M."/>
            <person name="Kovar-Smith C."/>
            <person name="Lewis L.R."/>
            <person name="Lozado R.J."/>
            <person name="Metzker M.L."/>
            <person name="Milosavljevic A."/>
            <person name="Miner G.R."/>
            <person name="Morgan M.B."/>
            <person name="Nazareth L.V."/>
            <person name="Scott G."/>
            <person name="Sodergren E."/>
            <person name="Song X.Z."/>
            <person name="Steffen D."/>
            <person name="Wei S."/>
            <person name="Wheeler D.A."/>
            <person name="Wright M.W."/>
            <person name="Worley K.C."/>
            <person name="Yuan Y."/>
            <person name="Zhang Z."/>
            <person name="Adams C.Q."/>
            <person name="Ansari-Lari M.A."/>
            <person name="Ayele M."/>
            <person name="Brown M.J."/>
            <person name="Chen G."/>
            <person name="Chen Z."/>
            <person name="Clendenning J."/>
            <person name="Clerc-Blankenburg K.P."/>
            <person name="Chen R."/>
            <person name="Chen Z."/>
            <person name="Davis C."/>
            <person name="Delgado O."/>
            <person name="Dinh H.H."/>
            <person name="Dong W."/>
            <person name="Draper H."/>
            <person name="Ernst S."/>
            <person name="Fu G."/>
            <person name="Gonzalez-Garay M.L."/>
            <person name="Garcia D.K."/>
            <person name="Gillett W."/>
            <person name="Gu J."/>
            <person name="Hao B."/>
            <person name="Haugen E."/>
            <person name="Havlak P."/>
            <person name="He X."/>
            <person name="Hennig S."/>
            <person name="Hu S."/>
            <person name="Huang W."/>
            <person name="Jackson L.R."/>
            <person name="Jacob L.S."/>
            <person name="Kelly S.H."/>
            <person name="Kube M."/>
            <person name="Levy R."/>
            <person name="Li Z."/>
            <person name="Liu B."/>
            <person name="Liu J."/>
            <person name="Liu W."/>
            <person name="Lu J."/>
            <person name="Maheshwari M."/>
            <person name="Nguyen B.V."/>
            <person name="Okwuonu G.O."/>
            <person name="Palmeiri A."/>
            <person name="Pasternak S."/>
            <person name="Perez L.M."/>
            <person name="Phelps K.A."/>
            <person name="Plopper F.J."/>
            <person name="Qiang B."/>
            <person name="Raymond C."/>
            <person name="Rodriguez R."/>
            <person name="Saenphimmachak C."/>
            <person name="Santibanez J."/>
            <person name="Shen H."/>
            <person name="Shen Y."/>
            <person name="Subramanian S."/>
            <person name="Tabor P.E."/>
            <person name="Verduzco D."/>
            <person name="Waldron L."/>
            <person name="Wang J."/>
            <person name="Wang J."/>
            <person name="Wang Q."/>
            <person name="Williams G.A."/>
            <person name="Wong G.K."/>
            <person name="Yao Z."/>
            <person name="Zhang J."/>
            <person name="Zhang X."/>
            <person name="Zhao G."/>
            <person name="Zhou J."/>
            <person name="Zhou Y."/>
            <person name="Nelson D."/>
            <person name="Lehrach H."/>
            <person name="Reinhardt R."/>
            <person name="Naylor S.L."/>
            <person name="Yang H."/>
            <person name="Olson M."/>
            <person name="Weinstock G."/>
            <person name="Gibbs R.A."/>
        </authorList>
    </citation>
    <scope>NUCLEOTIDE SEQUENCE [LARGE SCALE GENOMIC DNA]</scope>
</reference>
<dbReference type="Ensembl" id="ENST00000443646.5">
    <property type="protein sequence ID" value="ENSP00000388479.1"/>
    <property type="gene ID" value="ENSG00000114812.13"/>
</dbReference>
<protein>
    <submittedName>
        <fullName evidence="2">Vasoactive intestinal peptide receptor 1</fullName>
    </submittedName>
</protein>
<dbReference type="GeneTree" id="ENSGT00940000156402"/>
<reference evidence="2" key="4">
    <citation type="submission" date="2025-05" db="UniProtKB">
        <authorList>
            <consortium name="Ensembl"/>
        </authorList>
    </citation>
    <scope>IDENTIFICATION</scope>
</reference>
<dbReference type="HGNC" id="HGNC:12694">
    <property type="gene designation" value="VIPR1"/>
</dbReference>
<dbReference type="Bgee" id="ENSG00000114812">
    <property type="expression patterns" value="Expressed in right lung and 142 other cell types or tissues"/>
</dbReference>
<feature type="chain" id="PRO_5014571397" evidence="1">
    <location>
        <begin position="29"/>
        <end position="45"/>
    </location>
</feature>
<keyword evidence="1" id="KW-0732">Signal</keyword>
<reference evidence="2" key="2">
    <citation type="journal article" date="2004" name="Nature">
        <title>Finishing the euchromatic sequence of the human genome.</title>
        <authorList>
            <consortium name="International Human Genome Sequencing Consortium"/>
        </authorList>
    </citation>
    <scope>NUCLEOTIDE SEQUENCE [LARGE SCALE GENOMIC DNA]</scope>
</reference>
<dbReference type="VEuPathDB" id="HostDB:ENSG00000114812"/>
<gene>
    <name evidence="2" type="primary">VIPR1</name>
</gene>
<dbReference type="Ensembl" id="ENST00000436487.5">
    <property type="protein sequence ID" value="ENSP00000393215.1"/>
    <property type="gene ID" value="ENSG00000114812.13"/>
</dbReference>
<dbReference type="Proteomes" id="UP000005640">
    <property type="component" value="Chromosome 3"/>
</dbReference>
<name>F2Z2U6_HUMAN</name>
<dbReference type="Ensembl" id="ENST00000439910.5">
    <property type="protein sequence ID" value="ENSP00000403680.1"/>
    <property type="gene ID" value="ENSG00000114812.13"/>
</dbReference>
<dbReference type="Ensembl" id="ENST00000446673.5">
    <property type="protein sequence ID" value="ENSP00000396204.1"/>
    <property type="gene ID" value="ENSG00000114812.13"/>
</dbReference>
<evidence type="ECO:0000256" key="1">
    <source>
        <dbReference type="SAM" id="SignalP"/>
    </source>
</evidence>
<proteinExistence type="predicted"/>
<sequence length="45" mass="4479">MRPPSPLPARWLCVLAGALAWALGPAAAARCGTTSPAGQPPLGAR</sequence>